<feature type="chain" id="PRO_5038735200" evidence="1">
    <location>
        <begin position="32"/>
        <end position="212"/>
    </location>
</feature>
<dbReference type="GO" id="GO:0043164">
    <property type="term" value="P:Gram-negative-bacterium-type cell wall biogenesis"/>
    <property type="evidence" value="ECO:0007669"/>
    <property type="project" value="TreeGrafter"/>
</dbReference>
<dbReference type="CDD" id="cd06259">
    <property type="entry name" value="YdcF-like"/>
    <property type="match status" value="1"/>
</dbReference>
<dbReference type="Proteomes" id="UP000523447">
    <property type="component" value="Unassembled WGS sequence"/>
</dbReference>
<feature type="domain" description="DUF218" evidence="2">
    <location>
        <begin position="72"/>
        <end position="191"/>
    </location>
</feature>
<evidence type="ECO:0000313" key="3">
    <source>
        <dbReference type="EMBL" id="NKY88739.1"/>
    </source>
</evidence>
<organism evidence="3 4">
    <name type="scientific">Nocardia veterana</name>
    <dbReference type="NCBI Taxonomy" id="132249"/>
    <lineage>
        <taxon>Bacteria</taxon>
        <taxon>Bacillati</taxon>
        <taxon>Actinomycetota</taxon>
        <taxon>Actinomycetes</taxon>
        <taxon>Mycobacteriales</taxon>
        <taxon>Nocardiaceae</taxon>
        <taxon>Nocardia</taxon>
    </lineage>
</organism>
<dbReference type="InterPro" id="IPR051599">
    <property type="entry name" value="Cell_Envelope_Assoc"/>
</dbReference>
<gene>
    <name evidence="3" type="ORF">HGA07_24355</name>
</gene>
<feature type="signal peptide" evidence="1">
    <location>
        <begin position="1"/>
        <end position="31"/>
    </location>
</feature>
<proteinExistence type="predicted"/>
<dbReference type="AlphaFoldDB" id="A0A7X6M2W0"/>
<dbReference type="GO" id="GO:0000270">
    <property type="term" value="P:peptidoglycan metabolic process"/>
    <property type="evidence" value="ECO:0007669"/>
    <property type="project" value="TreeGrafter"/>
</dbReference>
<dbReference type="Pfam" id="PF02698">
    <property type="entry name" value="DUF218"/>
    <property type="match status" value="1"/>
</dbReference>
<keyword evidence="1" id="KW-0732">Signal</keyword>
<protein>
    <submittedName>
        <fullName evidence="3">YdcF family protein</fullName>
    </submittedName>
</protein>
<dbReference type="PANTHER" id="PTHR30336:SF4">
    <property type="entry name" value="ENVELOPE BIOGENESIS FACTOR ELYC"/>
    <property type="match status" value="1"/>
</dbReference>
<keyword evidence="4" id="KW-1185">Reference proteome</keyword>
<dbReference type="Gene3D" id="3.40.50.620">
    <property type="entry name" value="HUPs"/>
    <property type="match status" value="1"/>
</dbReference>
<reference evidence="3 4" key="1">
    <citation type="submission" date="2020-04" db="EMBL/GenBank/DDBJ databases">
        <title>MicrobeNet Type strains.</title>
        <authorList>
            <person name="Nicholson A.C."/>
        </authorList>
    </citation>
    <scope>NUCLEOTIDE SEQUENCE [LARGE SCALE GENOMIC DNA]</scope>
    <source>
        <strain evidence="3 4">DSM 44445</strain>
    </source>
</reference>
<evidence type="ECO:0000313" key="4">
    <source>
        <dbReference type="Proteomes" id="UP000523447"/>
    </source>
</evidence>
<sequence>MPDIRTCFCHKSVRLLAAPAIAAAAMVTTWAAAPTAGADVVSDAIGSVVHQVEAATGAALAGLPAPHGPDTAIVVLGYGLLPDGDMRPELVERLQAGLVQAVVSPSSPIIVTGGNPRNGTTEAEAMARWLTDHGVAPERIHIEPRAANTIENAANSEALMKSLGSRDAVVVTSADHMPRAVADFVDAGVPVVGTVSPQSLPPIVMQSFGPRD</sequence>
<dbReference type="InterPro" id="IPR003848">
    <property type="entry name" value="DUF218"/>
</dbReference>
<dbReference type="RefSeq" id="WP_083892767.1">
    <property type="nucleotide sequence ID" value="NZ_CAWPHS010000027.1"/>
</dbReference>
<dbReference type="PANTHER" id="PTHR30336">
    <property type="entry name" value="INNER MEMBRANE PROTEIN, PROBABLE PERMEASE"/>
    <property type="match status" value="1"/>
</dbReference>
<dbReference type="InterPro" id="IPR014729">
    <property type="entry name" value="Rossmann-like_a/b/a_fold"/>
</dbReference>
<name>A0A7X6M2W0_9NOCA</name>
<accession>A0A7X6M2W0</accession>
<dbReference type="EMBL" id="JAAXPE010000033">
    <property type="protein sequence ID" value="NKY88739.1"/>
    <property type="molecule type" value="Genomic_DNA"/>
</dbReference>
<comment type="caution">
    <text evidence="3">The sequence shown here is derived from an EMBL/GenBank/DDBJ whole genome shotgun (WGS) entry which is preliminary data.</text>
</comment>
<evidence type="ECO:0000256" key="1">
    <source>
        <dbReference type="SAM" id="SignalP"/>
    </source>
</evidence>
<dbReference type="GO" id="GO:0005886">
    <property type="term" value="C:plasma membrane"/>
    <property type="evidence" value="ECO:0007669"/>
    <property type="project" value="TreeGrafter"/>
</dbReference>
<evidence type="ECO:0000259" key="2">
    <source>
        <dbReference type="Pfam" id="PF02698"/>
    </source>
</evidence>